<proteinExistence type="predicted"/>
<dbReference type="InterPro" id="IPR008878">
    <property type="entry name" value="Transposase_IS66_Orf2"/>
</dbReference>
<keyword evidence="2" id="KW-1185">Reference proteome</keyword>
<name>A0A0R1WE52_9LACO</name>
<dbReference type="OrthoDB" id="4956084at2"/>
<dbReference type="STRING" id="1423735.FC15_GL000061"/>
<dbReference type="PANTHER" id="PTHR36455:SF1">
    <property type="entry name" value="BLR8292 PROTEIN"/>
    <property type="match status" value="1"/>
</dbReference>
<comment type="caution">
    <text evidence="1">The sequence shown here is derived from an EMBL/GenBank/DDBJ whole genome shotgun (WGS) entry which is preliminary data.</text>
</comment>
<evidence type="ECO:0000313" key="1">
    <source>
        <dbReference type="EMBL" id="KRM13075.1"/>
    </source>
</evidence>
<dbReference type="Proteomes" id="UP000051315">
    <property type="component" value="Unassembled WGS sequence"/>
</dbReference>
<evidence type="ECO:0000313" key="2">
    <source>
        <dbReference type="Proteomes" id="UP000051315"/>
    </source>
</evidence>
<dbReference type="Pfam" id="PF05717">
    <property type="entry name" value="TnpB_IS66"/>
    <property type="match status" value="1"/>
</dbReference>
<dbReference type="AlphaFoldDB" id="A0A0R1WE52"/>
<evidence type="ECO:0008006" key="3">
    <source>
        <dbReference type="Google" id="ProtNLM"/>
    </source>
</evidence>
<dbReference type="PATRIC" id="fig|1423735.3.peg.62"/>
<dbReference type="EMBL" id="AZFX01000009">
    <property type="protein sequence ID" value="KRM13075.1"/>
    <property type="molecule type" value="Genomic_DNA"/>
</dbReference>
<protein>
    <recommendedName>
        <fullName evidence="3">Transposase</fullName>
    </recommendedName>
</protein>
<reference evidence="1 2" key="1">
    <citation type="journal article" date="2015" name="Genome Announc.">
        <title>Expanding the biotechnology potential of lactobacilli through comparative genomics of 213 strains and associated genera.</title>
        <authorList>
            <person name="Sun Z."/>
            <person name="Harris H.M."/>
            <person name="McCann A."/>
            <person name="Guo C."/>
            <person name="Argimon S."/>
            <person name="Zhang W."/>
            <person name="Yang X."/>
            <person name="Jeffery I.B."/>
            <person name="Cooney J.C."/>
            <person name="Kagawa T.F."/>
            <person name="Liu W."/>
            <person name="Song Y."/>
            <person name="Salvetti E."/>
            <person name="Wrobel A."/>
            <person name="Rasinkangas P."/>
            <person name="Parkhill J."/>
            <person name="Rea M.C."/>
            <person name="O'Sullivan O."/>
            <person name="Ritari J."/>
            <person name="Douillard F.P."/>
            <person name="Paul Ross R."/>
            <person name="Yang R."/>
            <person name="Briner A.E."/>
            <person name="Felis G.E."/>
            <person name="de Vos W.M."/>
            <person name="Barrangou R."/>
            <person name="Klaenhammer T.R."/>
            <person name="Caufield P.W."/>
            <person name="Cui Y."/>
            <person name="Zhang H."/>
            <person name="O'Toole P.W."/>
        </authorList>
    </citation>
    <scope>NUCLEOTIDE SEQUENCE [LARGE SCALE GENOMIC DNA]</scope>
    <source>
        <strain evidence="1 2">DSM 17758</strain>
    </source>
</reference>
<dbReference type="RefSeq" id="WP_057823307.1">
    <property type="nucleotide sequence ID" value="NZ_AZFX01000009.1"/>
</dbReference>
<dbReference type="NCBIfam" id="NF033819">
    <property type="entry name" value="IS66_TnpB"/>
    <property type="match status" value="1"/>
</dbReference>
<dbReference type="PANTHER" id="PTHR36455">
    <property type="match status" value="1"/>
</dbReference>
<accession>A0A0R1WE52</accession>
<gene>
    <name evidence="1" type="ORF">FC15_GL000061</name>
</gene>
<organism evidence="1 2">
    <name type="scientific">Lapidilactobacillus concavus DSM 17758</name>
    <dbReference type="NCBI Taxonomy" id="1423735"/>
    <lineage>
        <taxon>Bacteria</taxon>
        <taxon>Bacillati</taxon>
        <taxon>Bacillota</taxon>
        <taxon>Bacilli</taxon>
        <taxon>Lactobacillales</taxon>
        <taxon>Lactobacillaceae</taxon>
        <taxon>Lapidilactobacillus</taxon>
    </lineage>
</organism>
<sequence length="118" mass="13834">MLIDFRLVKNTYLVCGYTDLRKGIDGLASIVVNNYQLDLFSDSVFLFCGRRVDRFKALYFDGEGFILLYKRYDQGKLKWPRHEGEAKQLSRRQLEWLFDGLSVDQQVRIHPAKIGKIV</sequence>